<sequence>MSETLGKTVAMLISILLFFIFPVENMLTRQDDITRIVVLYETTDFVDSVRNLGYITPVMYAQFCEALAATGNVYEITMEHIHYSIDPVYTDPADITTFQHDYMINRNITYTEEILERLFPENPGFSGQTDRYYYLSKGDIFRVKVVNVNKTPATRVQQLLLFSELPARRIIVSYGGMVRDENH</sequence>
<evidence type="ECO:0000313" key="3">
    <source>
        <dbReference type="Proteomes" id="UP000092971"/>
    </source>
</evidence>
<feature type="transmembrane region" description="Helical" evidence="1">
    <location>
        <begin position="6"/>
        <end position="23"/>
    </location>
</feature>
<dbReference type="RefSeq" id="WP_015359034.1">
    <property type="nucleotide sequence ID" value="NZ_CP014672.1"/>
</dbReference>
<protein>
    <submittedName>
        <fullName evidence="2">Uncharacterized protein</fullName>
    </submittedName>
</protein>
<dbReference type="Proteomes" id="UP000092971">
    <property type="component" value="Chromosome"/>
</dbReference>
<dbReference type="AlphaFoldDB" id="A0A1B1YD54"/>
<name>A0A1B1YD54_THEST</name>
<dbReference type="EMBL" id="CP014672">
    <property type="protein sequence ID" value="ANW98691.1"/>
    <property type="molecule type" value="Genomic_DNA"/>
</dbReference>
<evidence type="ECO:0000313" key="2">
    <source>
        <dbReference type="EMBL" id="ANW98691.1"/>
    </source>
</evidence>
<reference evidence="2 3" key="1">
    <citation type="submission" date="2016-02" db="EMBL/GenBank/DDBJ databases">
        <title>Comparison of Clostridium stercorarium subspecies using comparative genomics and transcriptomics.</title>
        <authorList>
            <person name="Schellenberg J."/>
            <person name="Thallinger G."/>
            <person name="Levin D.B."/>
            <person name="Zhang X."/>
            <person name="Alvare G."/>
            <person name="Fristensky B."/>
            <person name="Sparling R."/>
        </authorList>
    </citation>
    <scope>NUCLEOTIDE SEQUENCE [LARGE SCALE GENOMIC DNA]</scope>
    <source>
        <strain evidence="2 3">DSM 2910</strain>
    </source>
</reference>
<proteinExistence type="predicted"/>
<dbReference type="OrthoDB" id="2082320at2"/>
<organism evidence="2 3">
    <name type="scientific">Thermoclostridium stercorarium subsp. thermolacticum DSM 2910</name>
    <dbReference type="NCBI Taxonomy" id="1121336"/>
    <lineage>
        <taxon>Bacteria</taxon>
        <taxon>Bacillati</taxon>
        <taxon>Bacillota</taxon>
        <taxon>Clostridia</taxon>
        <taxon>Eubacteriales</taxon>
        <taxon>Oscillospiraceae</taxon>
        <taxon>Thermoclostridium</taxon>
    </lineage>
</organism>
<evidence type="ECO:0000256" key="1">
    <source>
        <dbReference type="SAM" id="Phobius"/>
    </source>
</evidence>
<accession>A0A1B1YD54</accession>
<keyword evidence="1" id="KW-1133">Transmembrane helix</keyword>
<keyword evidence="1" id="KW-0812">Transmembrane</keyword>
<gene>
    <name evidence="2" type="ORF">CSTERTH_06435</name>
</gene>
<keyword evidence="1" id="KW-0472">Membrane</keyword>